<sequence>MTRITPRLLPGPHVALLSADRRTVVVPGSEDAVGPLWALLAGADAVPDLFEHLLDVVLAAGVRGRPGFALVRDEPDAVRVAVRGAWAAHLPDHDVPLRAADDVGWREARLPAGARVLLTTVDGVGGPGPGWSDAPSGPLVVRLGGVEVPGVEPAVVPVVEAPMPVVEAPVPAVAAPAPVIEAPTPVVQAPAPVEPIRPRPVLQPDPLTVPLAALLGGLDDEVSDPEPLEPAVPAVPAATPVLRLSAGEVGEIALDRPVVIGRAPRALGPDPDEEVRLVAVPSPHHEISSTHLEIRPGVPDPLVPTVTDLGSTNGTLVIRPGRPPETLRPGIPAAVTPGVVVDLGDGLTIELGVGA</sequence>
<accession>A0ABP7XID5</accession>
<organism evidence="3 4">
    <name type="scientific">Nocardioides fonticola</name>
    <dbReference type="NCBI Taxonomy" id="450363"/>
    <lineage>
        <taxon>Bacteria</taxon>
        <taxon>Bacillati</taxon>
        <taxon>Actinomycetota</taxon>
        <taxon>Actinomycetes</taxon>
        <taxon>Propionibacteriales</taxon>
        <taxon>Nocardioidaceae</taxon>
        <taxon>Nocardioides</taxon>
    </lineage>
</organism>
<evidence type="ECO:0000313" key="3">
    <source>
        <dbReference type="EMBL" id="GAA4118607.1"/>
    </source>
</evidence>
<dbReference type="InterPro" id="IPR008984">
    <property type="entry name" value="SMAD_FHA_dom_sf"/>
</dbReference>
<protein>
    <recommendedName>
        <fullName evidence="2">FHA domain-containing protein</fullName>
    </recommendedName>
</protein>
<name>A0ABP7XID5_9ACTN</name>
<dbReference type="Proteomes" id="UP001501495">
    <property type="component" value="Unassembled WGS sequence"/>
</dbReference>
<comment type="caution">
    <text evidence="3">The sequence shown here is derived from an EMBL/GenBank/DDBJ whole genome shotgun (WGS) entry which is preliminary data.</text>
</comment>
<dbReference type="CDD" id="cd00060">
    <property type="entry name" value="FHA"/>
    <property type="match status" value="1"/>
</dbReference>
<keyword evidence="1" id="KW-0597">Phosphoprotein</keyword>
<dbReference type="Gene3D" id="2.60.200.20">
    <property type="match status" value="1"/>
</dbReference>
<evidence type="ECO:0000313" key="4">
    <source>
        <dbReference type="Proteomes" id="UP001501495"/>
    </source>
</evidence>
<keyword evidence="4" id="KW-1185">Reference proteome</keyword>
<dbReference type="InterPro" id="IPR000253">
    <property type="entry name" value="FHA_dom"/>
</dbReference>
<evidence type="ECO:0000256" key="1">
    <source>
        <dbReference type="ARBA" id="ARBA00022553"/>
    </source>
</evidence>
<reference evidence="4" key="1">
    <citation type="journal article" date="2019" name="Int. J. Syst. Evol. Microbiol.">
        <title>The Global Catalogue of Microorganisms (GCM) 10K type strain sequencing project: providing services to taxonomists for standard genome sequencing and annotation.</title>
        <authorList>
            <consortium name="The Broad Institute Genomics Platform"/>
            <consortium name="The Broad Institute Genome Sequencing Center for Infectious Disease"/>
            <person name="Wu L."/>
            <person name="Ma J."/>
        </authorList>
    </citation>
    <scope>NUCLEOTIDE SEQUENCE [LARGE SCALE GENOMIC DNA]</scope>
    <source>
        <strain evidence="4">JCM 16703</strain>
    </source>
</reference>
<dbReference type="Pfam" id="PF00498">
    <property type="entry name" value="FHA"/>
    <property type="match status" value="1"/>
</dbReference>
<proteinExistence type="predicted"/>
<feature type="domain" description="FHA" evidence="2">
    <location>
        <begin position="258"/>
        <end position="317"/>
    </location>
</feature>
<evidence type="ECO:0000259" key="2">
    <source>
        <dbReference type="PROSITE" id="PS50006"/>
    </source>
</evidence>
<dbReference type="SUPFAM" id="SSF49879">
    <property type="entry name" value="SMAD/FHA domain"/>
    <property type="match status" value="1"/>
</dbReference>
<dbReference type="PROSITE" id="PS50006">
    <property type="entry name" value="FHA_DOMAIN"/>
    <property type="match status" value="1"/>
</dbReference>
<dbReference type="RefSeq" id="WP_344733252.1">
    <property type="nucleotide sequence ID" value="NZ_BAAAZH010000013.1"/>
</dbReference>
<gene>
    <name evidence="3" type="ORF">GCM10022215_20340</name>
</gene>
<dbReference type="EMBL" id="BAAAZH010000013">
    <property type="protein sequence ID" value="GAA4118607.1"/>
    <property type="molecule type" value="Genomic_DNA"/>
</dbReference>